<feature type="domain" description="BIG2" evidence="3">
    <location>
        <begin position="137"/>
        <end position="218"/>
    </location>
</feature>
<evidence type="ECO:0000259" key="3">
    <source>
        <dbReference type="SMART" id="SM00635"/>
    </source>
</evidence>
<dbReference type="HOGENOM" id="CLU_473842_0_0_7"/>
<feature type="domain" description="BIG2" evidence="3">
    <location>
        <begin position="223"/>
        <end position="307"/>
    </location>
</feature>
<protein>
    <submittedName>
        <fullName evidence="4">Ig domain protein group 2 domain protein</fullName>
    </submittedName>
</protein>
<feature type="domain" description="BIG2" evidence="3">
    <location>
        <begin position="312"/>
        <end position="397"/>
    </location>
</feature>
<dbReference type="AlphaFoldDB" id="B8JET9"/>
<dbReference type="Gene3D" id="2.60.40.1080">
    <property type="match status" value="6"/>
</dbReference>
<keyword evidence="2" id="KW-0732">Signal</keyword>
<gene>
    <name evidence="4" type="ordered locus">A2cp1_2898</name>
</gene>
<reference evidence="4" key="1">
    <citation type="submission" date="2009-01" db="EMBL/GenBank/DDBJ databases">
        <title>Complete sequence of Anaeromyxobacter dehalogenans 2CP-1.</title>
        <authorList>
            <consortium name="US DOE Joint Genome Institute"/>
            <person name="Lucas S."/>
            <person name="Copeland A."/>
            <person name="Lapidus A."/>
            <person name="Glavina del Rio T."/>
            <person name="Dalin E."/>
            <person name="Tice H."/>
            <person name="Bruce D."/>
            <person name="Goodwin L."/>
            <person name="Pitluck S."/>
            <person name="Saunders E."/>
            <person name="Brettin T."/>
            <person name="Detter J.C."/>
            <person name="Han C."/>
            <person name="Larimer F."/>
            <person name="Land M."/>
            <person name="Hauser L."/>
            <person name="Kyrpides N."/>
            <person name="Ovchinnikova G."/>
            <person name="Beliaev A.S."/>
            <person name="Richardson P."/>
        </authorList>
    </citation>
    <scope>NUCLEOTIDE SEQUENCE</scope>
    <source>
        <strain evidence="4">2CP-1</strain>
    </source>
</reference>
<evidence type="ECO:0000313" key="4">
    <source>
        <dbReference type="EMBL" id="ACL66235.1"/>
    </source>
</evidence>
<feature type="chain" id="PRO_5002875202" evidence="2">
    <location>
        <begin position="27"/>
        <end position="575"/>
    </location>
</feature>
<feature type="region of interest" description="Disordered" evidence="1">
    <location>
        <begin position="33"/>
        <end position="55"/>
    </location>
</feature>
<evidence type="ECO:0000256" key="2">
    <source>
        <dbReference type="SAM" id="SignalP"/>
    </source>
</evidence>
<sequence length="575" mass="54951">MQPKSAFRRAHVARLATLALAAAALAACSSGGGATAPSAPSAPQEPAGGTPVPRSLSVSPAAATLATGFTERLIAIATFSDGSKRDVTATAAWESSAPATASVVAGEVTGVAPGAATLRARWSGLHGASEVTVTSAVLRSIVVTPPFPSLPLGADLQLAATGLFSDGSARDVTAEAAWESAAPAVAAVPSPGLVQPVATGDASVSATLAGVSGATTVSVTAATLESLDVYPGAATLARGTSTAFTALGTYSDGTSADLTAQAAWDTSGPEVTLSAPGLEGVVVTGAAEGTATVTAAFGGLTSAAAVTVTAAGLTGLAVSPAALDLPVGLSGPLTATGTFSDGSTQDLTAQVAWVSSAAAVAAPSNAPGSEGLVSALSAGDATVSATLFGRTASAAVTVRAAALRSIAVTPGAASVPAGYQVRFQATGTYSDGSSHELTGSAVWISADPAVATVVATGTGAGAASGVAPGTARISAALGGVTGEATLTVGSARLVSVAVSPSPFDVGVGGTAQLTATGTFSDGSTLDVTRQSVWSSGTKSIATVSRAGVVTGLRAGAVTVQANRAGRKGRVDGTVR</sequence>
<evidence type="ECO:0000313" key="5">
    <source>
        <dbReference type="Proteomes" id="UP000007089"/>
    </source>
</evidence>
<keyword evidence="5" id="KW-1185">Reference proteome</keyword>
<evidence type="ECO:0000256" key="1">
    <source>
        <dbReference type="SAM" id="MobiDB-lite"/>
    </source>
</evidence>
<dbReference type="KEGG" id="acp:A2cp1_2898"/>
<dbReference type="PROSITE" id="PS51257">
    <property type="entry name" value="PROKAR_LIPOPROTEIN"/>
    <property type="match status" value="1"/>
</dbReference>
<dbReference type="Pfam" id="PF02368">
    <property type="entry name" value="Big_2"/>
    <property type="match status" value="5"/>
</dbReference>
<feature type="compositionally biased region" description="Low complexity" evidence="1">
    <location>
        <begin position="33"/>
        <end position="48"/>
    </location>
</feature>
<dbReference type="InterPro" id="IPR008964">
    <property type="entry name" value="Invasin/intimin_cell_adhesion"/>
</dbReference>
<dbReference type="EMBL" id="CP001359">
    <property type="protein sequence ID" value="ACL66235.1"/>
    <property type="molecule type" value="Genomic_DNA"/>
</dbReference>
<feature type="domain" description="BIG2" evidence="3">
    <location>
        <begin position="402"/>
        <end position="487"/>
    </location>
</feature>
<dbReference type="SUPFAM" id="SSF49373">
    <property type="entry name" value="Invasin/intimin cell-adhesion fragments"/>
    <property type="match status" value="2"/>
</dbReference>
<name>B8JET9_ANAD2</name>
<proteinExistence type="predicted"/>
<dbReference type="RefSeq" id="WP_012633982.1">
    <property type="nucleotide sequence ID" value="NC_011891.1"/>
</dbReference>
<dbReference type="SMART" id="SM00635">
    <property type="entry name" value="BID_2"/>
    <property type="match status" value="6"/>
</dbReference>
<feature type="domain" description="BIG2" evidence="3">
    <location>
        <begin position="52"/>
        <end position="132"/>
    </location>
</feature>
<feature type="domain" description="BIG2" evidence="3">
    <location>
        <begin position="492"/>
        <end position="574"/>
    </location>
</feature>
<accession>B8JET9</accession>
<feature type="signal peptide" evidence="2">
    <location>
        <begin position="1"/>
        <end position="26"/>
    </location>
</feature>
<organism evidence="4 5">
    <name type="scientific">Anaeromyxobacter dehalogenans (strain ATCC BAA-258 / DSM 21875 / 2CP-1)</name>
    <dbReference type="NCBI Taxonomy" id="455488"/>
    <lineage>
        <taxon>Bacteria</taxon>
        <taxon>Pseudomonadati</taxon>
        <taxon>Myxococcota</taxon>
        <taxon>Myxococcia</taxon>
        <taxon>Myxococcales</taxon>
        <taxon>Cystobacterineae</taxon>
        <taxon>Anaeromyxobacteraceae</taxon>
        <taxon>Anaeromyxobacter</taxon>
    </lineage>
</organism>
<dbReference type="Proteomes" id="UP000007089">
    <property type="component" value="Chromosome"/>
</dbReference>
<dbReference type="InterPro" id="IPR003343">
    <property type="entry name" value="Big_2"/>
</dbReference>